<dbReference type="RefSeq" id="WP_096432772.1">
    <property type="nucleotide sequence ID" value="NZ_AP018042.1"/>
</dbReference>
<evidence type="ECO:0000259" key="7">
    <source>
        <dbReference type="PROSITE" id="PS50156"/>
    </source>
</evidence>
<dbReference type="Gene3D" id="1.20.1640.10">
    <property type="entry name" value="Multidrug efflux transporter AcrB transmembrane domain"/>
    <property type="match status" value="2"/>
</dbReference>
<evidence type="ECO:0000313" key="8">
    <source>
        <dbReference type="EMBL" id="BAX82449.1"/>
    </source>
</evidence>
<feature type="transmembrane region" description="Helical" evidence="6">
    <location>
        <begin position="659"/>
        <end position="676"/>
    </location>
</feature>
<feature type="transmembrane region" description="Helical" evidence="6">
    <location>
        <begin position="268"/>
        <end position="287"/>
    </location>
</feature>
<evidence type="ECO:0000256" key="1">
    <source>
        <dbReference type="ARBA" id="ARBA00004651"/>
    </source>
</evidence>
<evidence type="ECO:0000256" key="5">
    <source>
        <dbReference type="ARBA" id="ARBA00023136"/>
    </source>
</evidence>
<feature type="transmembrane region" description="Helical" evidence="6">
    <location>
        <begin position="292"/>
        <end position="314"/>
    </location>
</feature>
<evidence type="ECO:0000256" key="3">
    <source>
        <dbReference type="ARBA" id="ARBA00022692"/>
    </source>
</evidence>
<feature type="transmembrane region" description="Helical" evidence="6">
    <location>
        <begin position="683"/>
        <end position="705"/>
    </location>
</feature>
<feature type="transmembrane region" description="Helical" evidence="6">
    <location>
        <begin position="776"/>
        <end position="804"/>
    </location>
</feature>
<dbReference type="PROSITE" id="PS50156">
    <property type="entry name" value="SSD"/>
    <property type="match status" value="1"/>
</dbReference>
<sequence>MGTFFWSIFLFIKRFRIVSSIAVAVLLAFLWLGTSKIHFEEDISKVLMSSGETKVVNQLMENIDFSNKIVLIVSQKDTLLAPNYDSLIVTATRFVESMNPADSLIKKMSLGLGKDKVSQAYDVFYRNLPLFLEKEDYEVIAKRIDESSIKNTIEGNFKALMTPAGIGMRSYILNDPLHFTPLVLEKLKRLQLGDAYKLYQNYLFSDNGYHLFFFMESAFASSDTGNNALLVENIARAKTEVDNAICTLDYYGAPVVAVCNAIQIKRDILLTVSLALVLLILLISLLFRSWRIFILVFLPVVFGISVSLGCFYWVKGSISAIALGVGSILMGITIDYTLHAYVNFRSKRSVKGLLDTLSQPLLISGVTTSIAFLCLYFVDSPALQELGVFAALSIISAVLFVLIITPQFLESESTAKKVNEIPFLDKITAIEFDKFKLTKWIILACTIASIFTSSRVVFNTDLNALNYQTEYLKNTEQKLKEISSVAFRSVFFVVGGESVDAALTKFETYTAVIDSLQTQGVIRNISSPGSILKSKKEQQIRLDRWNSFWTENTKKNSIRLVKEAGAQNHFKPEAFSSFENILAKEYTYLSESDQEFIIDGLFSSLLKKKKDKVYLLNTLRVDQKDKKSLYSTIETDNDAVLWDKQYFSNHLVDTLKDDFSRLVWISLFAVFFVLLISYGRFELAIIAMIPLLLSWLWTLGLMGLFGIEFNIFNIIISTFIFGLGVDYAVFILNALIENRKYGTNELKSAKLSILLSAITTFAGIGVLIFAKHPALQSIAALSIIGIGSILFLSFTLLPLCYRFLYFTNGKERTSPVIISNLFSSVFALIQFVTGCLALTSLIPVLLILPIRMKTKKYIFHSLVQFCSKFIVYSIFGIKKRFINREKFDLSTPKLIVSNHQSHLDLVLLFMLHPKIVVITNNWVWNNPFYGFIVKFLDFHPTSKGMEEVVEPLQKCVDNGYSVLIFPEGRRTRDGEIARFHNGAAFLAEKLSLDVLPVLIHGANHCMDRNEFFLKNGQITLQFFDLIKKEEFSKTITYVQRSKQLCSFFRSEFDRMRQELETPDYFANKLVQAYIYKGPVLEWYLRVKMRLEHNYNFFDKTIPREAVVCDIGCGYGFLAAMLKFVSPKREIYALDYDEKKIKLAAQAHAKIEGLQFEICDISKVDPPKADAYILNDVLHYMPESLQSVCIKKCMQNLKPGGQIIIRDADTDLEKRTKGTKLTELFSTKLLHFNKTKYKNLFFFSGTRIEKIAGENGFEFEIFDQSRYTSNIIYKLKRKTGI</sequence>
<feature type="transmembrane region" description="Helical" evidence="6">
    <location>
        <begin position="857"/>
        <end position="877"/>
    </location>
</feature>
<dbReference type="InterPro" id="IPR029063">
    <property type="entry name" value="SAM-dependent_MTases_sf"/>
</dbReference>
<keyword evidence="4 6" id="KW-1133">Transmembrane helix</keyword>
<evidence type="ECO:0000256" key="6">
    <source>
        <dbReference type="SAM" id="Phobius"/>
    </source>
</evidence>
<dbReference type="InterPro" id="IPR000731">
    <property type="entry name" value="SSD"/>
</dbReference>
<name>A0A1Y1CPR5_9BACT</name>
<feature type="transmembrane region" description="Helical" evidence="6">
    <location>
        <begin position="748"/>
        <end position="770"/>
    </location>
</feature>
<feature type="transmembrane region" description="Helical" evidence="6">
    <location>
        <begin position="711"/>
        <end position="736"/>
    </location>
</feature>
<reference evidence="9" key="2">
    <citation type="journal article" date="2020" name="Antonie Van Leeuwenhoek">
        <title>Labilibaculum antarcticum sp. nov., a novel facultative anaerobic, psychrotorelant bacterium isolated from marine sediment of Antarctica.</title>
        <authorList>
            <person name="Watanabe M."/>
            <person name="Kojima H."/>
            <person name="Fukui M."/>
        </authorList>
    </citation>
    <scope>NUCLEOTIDE SEQUENCE [LARGE SCALE GENOMIC DNA]</scope>
    <source>
        <strain evidence="9">SPP2</strain>
    </source>
</reference>
<dbReference type="KEGG" id="mbas:ALGA_4158"/>
<feature type="domain" description="SSD" evidence="7">
    <location>
        <begin position="679"/>
        <end position="803"/>
    </location>
</feature>
<proteinExistence type="predicted"/>
<reference evidence="8 9" key="1">
    <citation type="journal article" date="2018" name="Mar. Genomics">
        <title>Complete genome sequence of Marinifilaceae bacterium strain SPP2, isolated from the Antarctic marine sediment.</title>
        <authorList>
            <person name="Watanabe M."/>
            <person name="Kojima H."/>
            <person name="Fukui M."/>
        </authorList>
    </citation>
    <scope>NUCLEOTIDE SEQUENCE [LARGE SCALE GENOMIC DNA]</scope>
    <source>
        <strain evidence="8 9">SPP2</strain>
    </source>
</reference>
<dbReference type="Gene3D" id="3.40.50.150">
    <property type="entry name" value="Vaccinia Virus protein VP39"/>
    <property type="match status" value="1"/>
</dbReference>
<evidence type="ECO:0000313" key="9">
    <source>
        <dbReference type="Proteomes" id="UP000218267"/>
    </source>
</evidence>
<dbReference type="InterPro" id="IPR004869">
    <property type="entry name" value="MMPL_dom"/>
</dbReference>
<comment type="subcellular location">
    <subcellularLocation>
        <location evidence="1">Cell membrane</location>
        <topology evidence="1">Multi-pass membrane protein</topology>
    </subcellularLocation>
</comment>
<dbReference type="Pfam" id="PF13847">
    <property type="entry name" value="Methyltransf_31"/>
    <property type="match status" value="1"/>
</dbReference>
<dbReference type="InterPro" id="IPR002123">
    <property type="entry name" value="Plipid/glycerol_acylTrfase"/>
</dbReference>
<dbReference type="GO" id="GO:0016746">
    <property type="term" value="F:acyltransferase activity"/>
    <property type="evidence" value="ECO:0007669"/>
    <property type="project" value="InterPro"/>
</dbReference>
<dbReference type="Pfam" id="PF01553">
    <property type="entry name" value="Acyltransferase"/>
    <property type="match status" value="1"/>
</dbReference>
<feature type="transmembrane region" description="Helical" evidence="6">
    <location>
        <begin position="825"/>
        <end position="851"/>
    </location>
</feature>
<feature type="transmembrane region" description="Helical" evidence="6">
    <location>
        <begin position="440"/>
        <end position="458"/>
    </location>
</feature>
<dbReference type="OrthoDB" id="9803035at2"/>
<dbReference type="SMART" id="SM00563">
    <property type="entry name" value="PlsC"/>
    <property type="match status" value="1"/>
</dbReference>
<dbReference type="SUPFAM" id="SSF69593">
    <property type="entry name" value="Glycerol-3-phosphate (1)-acyltransferase"/>
    <property type="match status" value="1"/>
</dbReference>
<keyword evidence="9" id="KW-1185">Reference proteome</keyword>
<dbReference type="InterPro" id="IPR050545">
    <property type="entry name" value="Mycobact_MmpL"/>
</dbReference>
<dbReference type="GO" id="GO:0005886">
    <property type="term" value="C:plasma membrane"/>
    <property type="evidence" value="ECO:0007669"/>
    <property type="project" value="UniProtKB-SubCell"/>
</dbReference>
<dbReference type="SUPFAM" id="SSF82866">
    <property type="entry name" value="Multidrug efflux transporter AcrB transmembrane domain"/>
    <property type="match status" value="2"/>
</dbReference>
<dbReference type="Pfam" id="PF03176">
    <property type="entry name" value="MMPL"/>
    <property type="match status" value="2"/>
</dbReference>
<dbReference type="InterPro" id="IPR025714">
    <property type="entry name" value="Methyltranfer_dom"/>
</dbReference>
<keyword evidence="5 6" id="KW-0472">Membrane</keyword>
<keyword evidence="3 6" id="KW-0812">Transmembrane</keyword>
<dbReference type="EMBL" id="AP018042">
    <property type="protein sequence ID" value="BAX82449.1"/>
    <property type="molecule type" value="Genomic_DNA"/>
</dbReference>
<feature type="transmembrane region" description="Helical" evidence="6">
    <location>
        <begin position="320"/>
        <end position="341"/>
    </location>
</feature>
<gene>
    <name evidence="8" type="ORF">ALGA_4158</name>
</gene>
<dbReference type="PANTHER" id="PTHR33406">
    <property type="entry name" value="MEMBRANE PROTEIN MJ1562-RELATED"/>
    <property type="match status" value="1"/>
</dbReference>
<accession>A0A1Y1CPR5</accession>
<dbReference type="SUPFAM" id="SSF53335">
    <property type="entry name" value="S-adenosyl-L-methionine-dependent methyltransferases"/>
    <property type="match status" value="1"/>
</dbReference>
<dbReference type="Proteomes" id="UP000218267">
    <property type="component" value="Chromosome"/>
</dbReference>
<evidence type="ECO:0000256" key="4">
    <source>
        <dbReference type="ARBA" id="ARBA00022989"/>
    </source>
</evidence>
<dbReference type="CDD" id="cd02440">
    <property type="entry name" value="AdoMet_MTases"/>
    <property type="match status" value="1"/>
</dbReference>
<protein>
    <recommendedName>
        <fullName evidence="7">SSD domain-containing protein</fullName>
    </recommendedName>
</protein>
<organism evidence="8 9">
    <name type="scientific">Labilibaculum antarcticum</name>
    <dbReference type="NCBI Taxonomy" id="1717717"/>
    <lineage>
        <taxon>Bacteria</taxon>
        <taxon>Pseudomonadati</taxon>
        <taxon>Bacteroidota</taxon>
        <taxon>Bacteroidia</taxon>
        <taxon>Marinilabiliales</taxon>
        <taxon>Marinifilaceae</taxon>
        <taxon>Labilibaculum</taxon>
    </lineage>
</organism>
<feature type="transmembrane region" description="Helical" evidence="6">
    <location>
        <begin position="390"/>
        <end position="409"/>
    </location>
</feature>
<feature type="transmembrane region" description="Helical" evidence="6">
    <location>
        <begin position="361"/>
        <end position="378"/>
    </location>
</feature>
<evidence type="ECO:0000256" key="2">
    <source>
        <dbReference type="ARBA" id="ARBA00022475"/>
    </source>
</evidence>
<dbReference type="CDD" id="cd07989">
    <property type="entry name" value="LPLAT_AGPAT-like"/>
    <property type="match status" value="1"/>
</dbReference>
<keyword evidence="2" id="KW-1003">Cell membrane</keyword>
<dbReference type="AlphaFoldDB" id="A0A1Y1CPR5"/>
<dbReference type="PANTHER" id="PTHR33406:SF13">
    <property type="entry name" value="MEMBRANE PROTEIN YDFJ"/>
    <property type="match status" value="1"/>
</dbReference>